<dbReference type="Proteomes" id="UP000199440">
    <property type="component" value="Unassembled WGS sequence"/>
</dbReference>
<dbReference type="Pfam" id="PF07470">
    <property type="entry name" value="Glyco_hydro_88"/>
    <property type="match status" value="1"/>
</dbReference>
<keyword evidence="4" id="KW-1185">Reference proteome</keyword>
<dbReference type="AlphaFoldDB" id="A0A1G9LUE0"/>
<dbReference type="PANTHER" id="PTHR33886">
    <property type="entry name" value="UNSATURATED RHAMNOGALACTURONAN HYDROLASE (EUROFUNG)"/>
    <property type="match status" value="1"/>
</dbReference>
<dbReference type="InterPro" id="IPR010905">
    <property type="entry name" value="Glyco_hydro_88"/>
</dbReference>
<accession>A0A1G9LUE0</accession>
<feature type="signal peptide" evidence="2">
    <location>
        <begin position="1"/>
        <end position="26"/>
    </location>
</feature>
<dbReference type="SUPFAM" id="SSF48208">
    <property type="entry name" value="Six-hairpin glycosidases"/>
    <property type="match status" value="1"/>
</dbReference>
<dbReference type="EMBL" id="FNGV01000002">
    <property type="protein sequence ID" value="SDL65361.1"/>
    <property type="molecule type" value="Genomic_DNA"/>
</dbReference>
<evidence type="ECO:0000256" key="2">
    <source>
        <dbReference type="SAM" id="SignalP"/>
    </source>
</evidence>
<keyword evidence="1 3" id="KW-0378">Hydrolase</keyword>
<evidence type="ECO:0000313" key="4">
    <source>
        <dbReference type="Proteomes" id="UP000199440"/>
    </source>
</evidence>
<sequence>MKLLKMKSIRNILASTVLAISFISTAQDIKPNEVEQIMKKVADWQIDHFDGLYSGHTKPHHPLDWTNGALYVGMVKWAAMADDDKYYNWLKTIGEENEWQLHRRKYHADDHTVGQMYIELYRKYNDEKMIEPTKEQFNFIMMHPSQSSFHWKTPYHQDRWNWCDALFMSPPVWAKLYKITGEKKYLDFLMTEFKASTDFLFDKKESLYYRDESYMGKLDHGTKIFWARGNGWVFAGLTNVMNELDPKSKEYKYFLGIYKKMAKKLLAIQTPQGHWAMSLLGQDFYPTPETSGSSFYVYGLAWGINHGILDKTTYGPAVKKGWNAMVGHVTDDGMLGYVQPIGAAPGKAWPDKTEVYGTGAFLSAGSEVYKLYGGQ</sequence>
<dbReference type="STRING" id="192904.SAMN04488514_102230"/>
<evidence type="ECO:0000313" key="3">
    <source>
        <dbReference type="EMBL" id="SDL65361.1"/>
    </source>
</evidence>
<dbReference type="PANTHER" id="PTHR33886:SF8">
    <property type="entry name" value="UNSATURATED RHAMNOGALACTURONAN HYDROLASE (EUROFUNG)"/>
    <property type="match status" value="1"/>
</dbReference>
<dbReference type="InterPro" id="IPR012341">
    <property type="entry name" value="6hp_glycosidase-like_sf"/>
</dbReference>
<evidence type="ECO:0000256" key="1">
    <source>
        <dbReference type="ARBA" id="ARBA00022801"/>
    </source>
</evidence>
<name>A0A1G9LUE0_9FLAO</name>
<gene>
    <name evidence="3" type="ORF">SAMN04488514_102230</name>
</gene>
<reference evidence="3 4" key="1">
    <citation type="submission" date="2016-10" db="EMBL/GenBank/DDBJ databases">
        <authorList>
            <person name="de Groot N.N."/>
        </authorList>
    </citation>
    <scope>NUCLEOTIDE SEQUENCE [LARGE SCALE GENOMIC DNA]</scope>
    <source>
        <strain evidence="3 4">DSM 19886</strain>
    </source>
</reference>
<organism evidence="3 4">
    <name type="scientific">Kriegella aquimaris</name>
    <dbReference type="NCBI Taxonomy" id="192904"/>
    <lineage>
        <taxon>Bacteria</taxon>
        <taxon>Pseudomonadati</taxon>
        <taxon>Bacteroidota</taxon>
        <taxon>Flavobacteriia</taxon>
        <taxon>Flavobacteriales</taxon>
        <taxon>Flavobacteriaceae</taxon>
        <taxon>Kriegella</taxon>
    </lineage>
</organism>
<keyword evidence="2" id="KW-0732">Signal</keyword>
<dbReference type="InterPro" id="IPR052043">
    <property type="entry name" value="PolySaccharide_Degr_Enz"/>
</dbReference>
<dbReference type="InterPro" id="IPR008928">
    <property type="entry name" value="6-hairpin_glycosidase_sf"/>
</dbReference>
<feature type="chain" id="PRO_5011478527" evidence="2">
    <location>
        <begin position="27"/>
        <end position="375"/>
    </location>
</feature>
<dbReference type="RefSeq" id="WP_218129542.1">
    <property type="nucleotide sequence ID" value="NZ_FNGV01000002.1"/>
</dbReference>
<proteinExistence type="predicted"/>
<dbReference type="Gene3D" id="1.50.10.10">
    <property type="match status" value="1"/>
</dbReference>
<dbReference type="GO" id="GO:0016787">
    <property type="term" value="F:hydrolase activity"/>
    <property type="evidence" value="ECO:0007669"/>
    <property type="project" value="UniProtKB-KW"/>
</dbReference>
<protein>
    <submittedName>
        <fullName evidence="3">Rhamnogalacturonyl hydrolase YesR</fullName>
    </submittedName>
</protein>
<dbReference type="GO" id="GO:0005975">
    <property type="term" value="P:carbohydrate metabolic process"/>
    <property type="evidence" value="ECO:0007669"/>
    <property type="project" value="InterPro"/>
</dbReference>